<keyword evidence="3" id="KW-1185">Reference proteome</keyword>
<dbReference type="RefSeq" id="WP_155358419.1">
    <property type="nucleotide sequence ID" value="NZ_BAAAHL010000008.1"/>
</dbReference>
<gene>
    <name evidence="2" type="ORF">Amac_067450</name>
</gene>
<keyword evidence="1" id="KW-0812">Transmembrane</keyword>
<evidence type="ECO:0000256" key="1">
    <source>
        <dbReference type="SAM" id="Phobius"/>
    </source>
</evidence>
<protein>
    <submittedName>
        <fullName evidence="2">Uncharacterized protein</fullName>
    </submittedName>
</protein>
<evidence type="ECO:0000313" key="3">
    <source>
        <dbReference type="Proteomes" id="UP000331127"/>
    </source>
</evidence>
<name>A0A5M3X4T2_9ACTN</name>
<dbReference type="EMBL" id="BLAE01000043">
    <property type="protein sequence ID" value="GES13148.1"/>
    <property type="molecule type" value="Genomic_DNA"/>
</dbReference>
<organism evidence="2 3">
    <name type="scientific">Acrocarpospora macrocephala</name>
    <dbReference type="NCBI Taxonomy" id="150177"/>
    <lineage>
        <taxon>Bacteria</taxon>
        <taxon>Bacillati</taxon>
        <taxon>Actinomycetota</taxon>
        <taxon>Actinomycetes</taxon>
        <taxon>Streptosporangiales</taxon>
        <taxon>Streptosporangiaceae</taxon>
        <taxon>Acrocarpospora</taxon>
    </lineage>
</organism>
<reference evidence="2 3" key="1">
    <citation type="submission" date="2019-10" db="EMBL/GenBank/DDBJ databases">
        <title>Whole genome shotgun sequence of Acrocarpospora macrocephala NBRC 16266.</title>
        <authorList>
            <person name="Ichikawa N."/>
            <person name="Kimura A."/>
            <person name="Kitahashi Y."/>
            <person name="Komaki H."/>
            <person name="Oguchi A."/>
        </authorList>
    </citation>
    <scope>NUCLEOTIDE SEQUENCE [LARGE SCALE GENOMIC DNA]</scope>
    <source>
        <strain evidence="2 3">NBRC 16266</strain>
    </source>
</reference>
<dbReference type="AlphaFoldDB" id="A0A5M3X4T2"/>
<keyword evidence="1" id="KW-1133">Transmembrane helix</keyword>
<dbReference type="Proteomes" id="UP000331127">
    <property type="component" value="Unassembled WGS sequence"/>
</dbReference>
<comment type="caution">
    <text evidence="2">The sequence shown here is derived from an EMBL/GenBank/DDBJ whole genome shotgun (WGS) entry which is preliminary data.</text>
</comment>
<proteinExistence type="predicted"/>
<evidence type="ECO:0000313" key="2">
    <source>
        <dbReference type="EMBL" id="GES13148.1"/>
    </source>
</evidence>
<accession>A0A5M3X4T2</accession>
<sequence>MTVLEMGELAVRFGDALLDVLGAPRMGATVTVVEVRELAVRFGDVLAVVSLGGLIADGARTASYASGTFWFAVGLLVLMILAVNLSGHALRDAFGPTSNGGRR</sequence>
<keyword evidence="1" id="KW-0472">Membrane</keyword>
<feature type="transmembrane region" description="Helical" evidence="1">
    <location>
        <begin position="68"/>
        <end position="90"/>
    </location>
</feature>